<organism evidence="2 3">
    <name type="scientific">Megaselia scalaris</name>
    <name type="common">Humpbacked fly</name>
    <name type="synonym">Phora scalaris</name>
    <dbReference type="NCBI Taxonomy" id="36166"/>
    <lineage>
        <taxon>Eukaryota</taxon>
        <taxon>Metazoa</taxon>
        <taxon>Ecdysozoa</taxon>
        <taxon>Arthropoda</taxon>
        <taxon>Hexapoda</taxon>
        <taxon>Insecta</taxon>
        <taxon>Pterygota</taxon>
        <taxon>Neoptera</taxon>
        <taxon>Endopterygota</taxon>
        <taxon>Diptera</taxon>
        <taxon>Brachycera</taxon>
        <taxon>Muscomorpha</taxon>
        <taxon>Platypezoidea</taxon>
        <taxon>Phoridae</taxon>
        <taxon>Megaseliini</taxon>
        <taxon>Megaselia</taxon>
    </lineage>
</organism>
<feature type="compositionally biased region" description="Pro residues" evidence="1">
    <location>
        <begin position="8"/>
        <end position="33"/>
    </location>
</feature>
<accession>T1GPN7</accession>
<reference evidence="2" key="2">
    <citation type="submission" date="2015-06" db="UniProtKB">
        <authorList>
            <consortium name="EnsemblMetazoa"/>
        </authorList>
    </citation>
    <scope>IDENTIFICATION</scope>
</reference>
<name>T1GPN7_MEGSC</name>
<dbReference type="AlphaFoldDB" id="T1GPN7"/>
<sequence>PIQVTSPPVAPSIAPPPPPPPPPPIAPPPPPMPSGNASEGLKPPGPALPVVTDVRSELMESIRKGTHLKLCCV</sequence>
<feature type="region of interest" description="Disordered" evidence="1">
    <location>
        <begin position="1"/>
        <end position="49"/>
    </location>
</feature>
<keyword evidence="3" id="KW-1185">Reference proteome</keyword>
<evidence type="ECO:0000313" key="3">
    <source>
        <dbReference type="Proteomes" id="UP000015102"/>
    </source>
</evidence>
<evidence type="ECO:0008006" key="4">
    <source>
        <dbReference type="Google" id="ProtNLM"/>
    </source>
</evidence>
<dbReference type="EMBL" id="CAQQ02165020">
    <property type="status" value="NOT_ANNOTATED_CDS"/>
    <property type="molecule type" value="Genomic_DNA"/>
</dbReference>
<evidence type="ECO:0000256" key="1">
    <source>
        <dbReference type="SAM" id="MobiDB-lite"/>
    </source>
</evidence>
<dbReference type="Proteomes" id="UP000015102">
    <property type="component" value="Unassembled WGS sequence"/>
</dbReference>
<proteinExistence type="predicted"/>
<evidence type="ECO:0000313" key="2">
    <source>
        <dbReference type="EnsemblMetazoa" id="MESCA005573-PA"/>
    </source>
</evidence>
<dbReference type="STRING" id="36166.T1GPN7"/>
<dbReference type="EnsemblMetazoa" id="MESCA005573-RA">
    <property type="protein sequence ID" value="MESCA005573-PA"/>
    <property type="gene ID" value="MESCA005573"/>
</dbReference>
<protein>
    <recommendedName>
        <fullName evidence="4">WH2 domain-containing protein</fullName>
    </recommendedName>
</protein>
<dbReference type="HOGENOM" id="CLU_2712026_0_0_1"/>
<reference evidence="3" key="1">
    <citation type="submission" date="2013-02" db="EMBL/GenBank/DDBJ databases">
        <authorList>
            <person name="Hughes D."/>
        </authorList>
    </citation>
    <scope>NUCLEOTIDE SEQUENCE</scope>
    <source>
        <strain>Durham</strain>
        <strain evidence="3">NC isolate 2 -- Noor lab</strain>
    </source>
</reference>